<dbReference type="GO" id="GO:0005634">
    <property type="term" value="C:nucleus"/>
    <property type="evidence" value="ECO:0007669"/>
    <property type="project" value="TreeGrafter"/>
</dbReference>
<dbReference type="OMA" id="THPAGNI"/>
<reference evidence="2 3" key="1">
    <citation type="journal article" date="2016" name="Proc. Natl. Acad. Sci. U.S.A.">
        <title>Comparative genomics of biotechnologically important yeasts.</title>
        <authorList>
            <person name="Riley R."/>
            <person name="Haridas S."/>
            <person name="Wolfe K.H."/>
            <person name="Lopes M.R."/>
            <person name="Hittinger C.T."/>
            <person name="Goeker M."/>
            <person name="Salamov A.A."/>
            <person name="Wisecaver J.H."/>
            <person name="Long T.M."/>
            <person name="Calvey C.H."/>
            <person name="Aerts A.L."/>
            <person name="Barry K.W."/>
            <person name="Choi C."/>
            <person name="Clum A."/>
            <person name="Coughlan A.Y."/>
            <person name="Deshpande S."/>
            <person name="Douglass A.P."/>
            <person name="Hanson S.J."/>
            <person name="Klenk H.-P."/>
            <person name="LaButti K.M."/>
            <person name="Lapidus A."/>
            <person name="Lindquist E.A."/>
            <person name="Lipzen A.M."/>
            <person name="Meier-Kolthoff J.P."/>
            <person name="Ohm R.A."/>
            <person name="Otillar R.P."/>
            <person name="Pangilinan J.L."/>
            <person name="Peng Y."/>
            <person name="Rokas A."/>
            <person name="Rosa C.A."/>
            <person name="Scheuner C."/>
            <person name="Sibirny A.A."/>
            <person name="Slot J.C."/>
            <person name="Stielow J.B."/>
            <person name="Sun H."/>
            <person name="Kurtzman C.P."/>
            <person name="Blackwell M."/>
            <person name="Grigoriev I.V."/>
            <person name="Jeffries T.W."/>
        </authorList>
    </citation>
    <scope>NUCLEOTIDE SEQUENCE [LARGE SCALE GENOMIC DNA]</scope>
    <source>
        <strain evidence="3">ATCC 18201 / CBS 1600 / BCRC 20928 / JCM 3617 / NBRC 0987 / NRRL Y-1542</strain>
    </source>
</reference>
<feature type="domain" description="TNase-like" evidence="1">
    <location>
        <begin position="330"/>
        <end position="458"/>
    </location>
</feature>
<proteinExistence type="predicted"/>
<name>A0A1E4S2Z9_CYBJN</name>
<dbReference type="Gene3D" id="2.40.50.90">
    <property type="match status" value="3"/>
</dbReference>
<dbReference type="Pfam" id="PF00565">
    <property type="entry name" value="SNase"/>
    <property type="match status" value="3"/>
</dbReference>
<accession>A0A1E4S2Z9</accession>
<dbReference type="PROSITE" id="PS50830">
    <property type="entry name" value="TNASE_3"/>
    <property type="match status" value="2"/>
</dbReference>
<dbReference type="PANTHER" id="PTHR12302:SF2">
    <property type="entry name" value="STAPHYLOCOCCAL NUCLEASE DOMAIN-CONTAINING PROTEIN 1"/>
    <property type="match status" value="1"/>
</dbReference>
<dbReference type="GeneID" id="30992337"/>
<dbReference type="OrthoDB" id="10023235at2759"/>
<dbReference type="PANTHER" id="PTHR12302">
    <property type="entry name" value="EBNA2 BINDING PROTEIN P100"/>
    <property type="match status" value="1"/>
</dbReference>
<dbReference type="SMART" id="SM00318">
    <property type="entry name" value="SNc"/>
    <property type="match status" value="3"/>
</dbReference>
<evidence type="ECO:0000259" key="1">
    <source>
        <dbReference type="PROSITE" id="PS50830"/>
    </source>
</evidence>
<sequence>MDLIKGRFRKDLKYKAIIDKAISGDRVVTHIYFDDGSDVELVTLIAGFKSPRSTDTKNEVKGEPFGDDAKSYIEKRIVGQKVFVAFIGTSSTDVPIVKIYHPAGNISEKILAAGYAEVADWQSQLIGPQGMQLLRNAEKSARAGGKGLWKALKKAEVPQSSPTASTFKVGTTIDATIERFVSPDTFYVFLTNGSEQLVHLSSIRAPRQNEPRGAFLPQAREFVRKNVGKRVKLYTDAFRNETPLVTATLPNGKNLAEVIVLNGYATVIRHRRGDDDRSDSWDFLIEAESIATKEKRGIHSPKVPKEVKLTEASADATRAKVHLRSLKNKGKFNAILDFVISPTRFRVILPVDGLRIVLVLAGVMGPPKESPVSETAIAYNNKHILQRDVTIELFDVDKFGGFIGNLTIHGQTEVYQLQLLKQGLVQIHEGSMSRVANEDAFYDAETVAVDARLGLWVNYDPEEEEKRIQQEEEKRRAKYEQKMAKFKKPNAFDDDEDEEDLSNLPEAVRNLVIRR</sequence>
<dbReference type="InterPro" id="IPR016071">
    <property type="entry name" value="Staphylococal_nuclease_OB-fold"/>
</dbReference>
<dbReference type="AlphaFoldDB" id="A0A1E4S2Z9"/>
<dbReference type="GO" id="GO:0005829">
    <property type="term" value="C:cytosol"/>
    <property type="evidence" value="ECO:0007669"/>
    <property type="project" value="TreeGrafter"/>
</dbReference>
<dbReference type="GO" id="GO:0003723">
    <property type="term" value="F:RNA binding"/>
    <property type="evidence" value="ECO:0007669"/>
    <property type="project" value="TreeGrafter"/>
</dbReference>
<organism evidence="2 3">
    <name type="scientific">Cyberlindnera jadinii (strain ATCC 18201 / CBS 1600 / BCRC 20928 / JCM 3617 / NBRC 0987 / NRRL Y-1542)</name>
    <name type="common">Torula yeast</name>
    <name type="synonym">Candida utilis</name>
    <dbReference type="NCBI Taxonomy" id="983966"/>
    <lineage>
        <taxon>Eukaryota</taxon>
        <taxon>Fungi</taxon>
        <taxon>Dikarya</taxon>
        <taxon>Ascomycota</taxon>
        <taxon>Saccharomycotina</taxon>
        <taxon>Saccharomycetes</taxon>
        <taxon>Phaffomycetales</taxon>
        <taxon>Phaffomycetaceae</taxon>
        <taxon>Cyberlindnera</taxon>
    </lineage>
</organism>
<dbReference type="STRING" id="983966.A0A1E4S2Z9"/>
<gene>
    <name evidence="2" type="ORF">CYBJADRAFT_79759</name>
</gene>
<dbReference type="SUPFAM" id="SSF50199">
    <property type="entry name" value="Staphylococcal nuclease"/>
    <property type="match status" value="3"/>
</dbReference>
<keyword evidence="3" id="KW-1185">Reference proteome</keyword>
<protein>
    <submittedName>
        <fullName evidence="2">Nuclease</fullName>
    </submittedName>
</protein>
<evidence type="ECO:0000313" key="3">
    <source>
        <dbReference type="Proteomes" id="UP000094389"/>
    </source>
</evidence>
<dbReference type="InterPro" id="IPR035437">
    <property type="entry name" value="SNase_OB-fold_sf"/>
</dbReference>
<evidence type="ECO:0000313" key="2">
    <source>
        <dbReference type="EMBL" id="ODV73871.1"/>
    </source>
</evidence>
<dbReference type="GO" id="GO:0006402">
    <property type="term" value="P:mRNA catabolic process"/>
    <property type="evidence" value="ECO:0007669"/>
    <property type="project" value="TreeGrafter"/>
</dbReference>
<dbReference type="GO" id="GO:0004518">
    <property type="term" value="F:nuclease activity"/>
    <property type="evidence" value="ECO:0007669"/>
    <property type="project" value="TreeGrafter"/>
</dbReference>
<dbReference type="Proteomes" id="UP000094389">
    <property type="component" value="Unassembled WGS sequence"/>
</dbReference>
<dbReference type="EMBL" id="KV453929">
    <property type="protein sequence ID" value="ODV73871.1"/>
    <property type="molecule type" value="Genomic_DNA"/>
</dbReference>
<feature type="domain" description="TNase-like" evidence="1">
    <location>
        <begin position="12"/>
        <end position="151"/>
    </location>
</feature>
<dbReference type="RefSeq" id="XP_020070910.1">
    <property type="nucleotide sequence ID" value="XM_020217941.1"/>
</dbReference>